<dbReference type="SUPFAM" id="SSF53756">
    <property type="entry name" value="UDP-Glycosyltransferase/glycogen phosphorylase"/>
    <property type="match status" value="1"/>
</dbReference>
<dbReference type="OrthoDB" id="9797795at2"/>
<accession>A0A1W1HZH8</accession>
<organism evidence="3 4">
    <name type="scientific">Nitrospira japonica</name>
    <dbReference type="NCBI Taxonomy" id="1325564"/>
    <lineage>
        <taxon>Bacteria</taxon>
        <taxon>Pseudomonadati</taxon>
        <taxon>Nitrospirota</taxon>
        <taxon>Nitrospiria</taxon>
        <taxon>Nitrospirales</taxon>
        <taxon>Nitrospiraceae</taxon>
        <taxon>Nitrospira</taxon>
    </lineage>
</organism>
<dbReference type="GO" id="GO:0008713">
    <property type="term" value="F:ADP-heptose-lipopolysaccharide heptosyltransferase activity"/>
    <property type="evidence" value="ECO:0007669"/>
    <property type="project" value="TreeGrafter"/>
</dbReference>
<evidence type="ECO:0000256" key="1">
    <source>
        <dbReference type="ARBA" id="ARBA00022676"/>
    </source>
</evidence>
<evidence type="ECO:0000313" key="3">
    <source>
        <dbReference type="EMBL" id="SLM46180.1"/>
    </source>
</evidence>
<proteinExistence type="predicted"/>
<dbReference type="Proteomes" id="UP000192042">
    <property type="component" value="Chromosome I"/>
</dbReference>
<reference evidence="3 4" key="1">
    <citation type="submission" date="2017-03" db="EMBL/GenBank/DDBJ databases">
        <authorList>
            <person name="Afonso C.L."/>
            <person name="Miller P.J."/>
            <person name="Scott M.A."/>
            <person name="Spackman E."/>
            <person name="Goraichik I."/>
            <person name="Dimitrov K.M."/>
            <person name="Suarez D.L."/>
            <person name="Swayne D.E."/>
        </authorList>
    </citation>
    <scope>NUCLEOTIDE SEQUENCE [LARGE SCALE GENOMIC DNA]</scope>
    <source>
        <strain evidence="3">Genome sequencing of Nitrospira japonica strain NJ11</strain>
    </source>
</reference>
<keyword evidence="2 3" id="KW-0808">Transferase</keyword>
<dbReference type="PANTHER" id="PTHR30160">
    <property type="entry name" value="TETRAACYLDISACCHARIDE 4'-KINASE-RELATED"/>
    <property type="match status" value="1"/>
</dbReference>
<dbReference type="EC" id="2.4.-.-" evidence="3"/>
<dbReference type="Pfam" id="PF01075">
    <property type="entry name" value="Glyco_transf_9"/>
    <property type="match status" value="1"/>
</dbReference>
<sequence length="342" mass="36887">MKAYQHILFIKPSSLGDIVHAMPALAAVRRAHPGATVGWLVKRQWAGLVERIDGVDHLWEVEPGVKGWLSLVPALRADRFDLAIDLQGLFRSAAMARLSGVPERIGFANAREGSPWFYTRHVPVPHPNMHAVDRYLLVAKALGADEHPAEFKFRIPHRDHETVDRALKQAGWTAGERFVAVNVSARWPTKRWPVASFAALSDLIVQRGIGSVLFIGGPNERAEVAQVKALMKARSLDLCGALPVGLLPALLGRADLLVTNDSGPMHVAAAVGTPVAAMFGPTSPLCTGPYGAGHGVLMHPVPCSPCFSRTCSNSKHLACLTDITVDRAFSVVASLPRRSAQS</sequence>
<evidence type="ECO:0000256" key="2">
    <source>
        <dbReference type="ARBA" id="ARBA00022679"/>
    </source>
</evidence>
<dbReference type="GO" id="GO:0009244">
    <property type="term" value="P:lipopolysaccharide core region biosynthetic process"/>
    <property type="evidence" value="ECO:0007669"/>
    <property type="project" value="TreeGrafter"/>
</dbReference>
<dbReference type="STRING" id="1325564.NSJP_0008"/>
<name>A0A1W1HZH8_9BACT</name>
<keyword evidence="1 3" id="KW-0328">Glycosyltransferase</keyword>
<dbReference type="InterPro" id="IPR051199">
    <property type="entry name" value="LPS_LOS_Heptosyltrfase"/>
</dbReference>
<dbReference type="EMBL" id="LT828648">
    <property type="protein sequence ID" value="SLM46180.1"/>
    <property type="molecule type" value="Genomic_DNA"/>
</dbReference>
<dbReference type="KEGG" id="nja:NSJP_0008"/>
<dbReference type="PANTHER" id="PTHR30160:SF7">
    <property type="entry name" value="ADP-HEPTOSE--LPS HEPTOSYLTRANSFERASE 2"/>
    <property type="match status" value="1"/>
</dbReference>
<dbReference type="CDD" id="cd03789">
    <property type="entry name" value="GT9_LPS_heptosyltransferase"/>
    <property type="match status" value="1"/>
</dbReference>
<dbReference type="Gene3D" id="3.40.50.2000">
    <property type="entry name" value="Glycogen Phosphorylase B"/>
    <property type="match status" value="2"/>
</dbReference>
<dbReference type="AlphaFoldDB" id="A0A1W1HZH8"/>
<dbReference type="RefSeq" id="WP_080884916.1">
    <property type="nucleotide sequence ID" value="NZ_LT828648.1"/>
</dbReference>
<dbReference type="GO" id="GO:0005829">
    <property type="term" value="C:cytosol"/>
    <property type="evidence" value="ECO:0007669"/>
    <property type="project" value="TreeGrafter"/>
</dbReference>
<gene>
    <name evidence="3" type="ORF">NSJP_0008</name>
</gene>
<keyword evidence="4" id="KW-1185">Reference proteome</keyword>
<protein>
    <submittedName>
        <fullName evidence="3">Putative Lipopolysaccharide heptosyltransferase II</fullName>
        <ecNumber evidence="3">2.4.-.-</ecNumber>
    </submittedName>
</protein>
<dbReference type="InterPro" id="IPR002201">
    <property type="entry name" value="Glyco_trans_9"/>
</dbReference>
<evidence type="ECO:0000313" key="4">
    <source>
        <dbReference type="Proteomes" id="UP000192042"/>
    </source>
</evidence>